<sequence>MLLRYYFTSDPPQLRMGAMVIYYACIIHINLPLESLYLLQKTASKSVAHPSSHKTLNIRDIHPSISLRTNHTLVQTSREH</sequence>
<feature type="transmembrane region" description="Helical" evidence="1">
    <location>
        <begin position="20"/>
        <end position="39"/>
    </location>
</feature>
<reference evidence="2" key="1">
    <citation type="submission" date="2016-07" db="EMBL/GenBank/DDBJ databases">
        <authorList>
            <person name="Bretaudeau A."/>
        </authorList>
    </citation>
    <scope>NUCLEOTIDE SEQUENCE</scope>
    <source>
        <strain evidence="2">Rice</strain>
        <tissue evidence="2">Whole body</tissue>
    </source>
</reference>
<dbReference type="AlphaFoldDB" id="A0A2H1VSH5"/>
<evidence type="ECO:0000313" key="2">
    <source>
        <dbReference type="EMBL" id="SOQ43811.1"/>
    </source>
</evidence>
<proteinExistence type="predicted"/>
<keyword evidence="1" id="KW-0472">Membrane</keyword>
<gene>
    <name evidence="2" type="ORF">SFRICE_033390</name>
</gene>
<accession>A0A2H1VSH5</accession>
<protein>
    <submittedName>
        <fullName evidence="2">SFRICE_033390</fullName>
    </submittedName>
</protein>
<dbReference type="EMBL" id="ODYU01004198">
    <property type="protein sequence ID" value="SOQ43811.1"/>
    <property type="molecule type" value="Genomic_DNA"/>
</dbReference>
<organism evidence="2">
    <name type="scientific">Spodoptera frugiperda</name>
    <name type="common">Fall armyworm</name>
    <dbReference type="NCBI Taxonomy" id="7108"/>
    <lineage>
        <taxon>Eukaryota</taxon>
        <taxon>Metazoa</taxon>
        <taxon>Ecdysozoa</taxon>
        <taxon>Arthropoda</taxon>
        <taxon>Hexapoda</taxon>
        <taxon>Insecta</taxon>
        <taxon>Pterygota</taxon>
        <taxon>Neoptera</taxon>
        <taxon>Endopterygota</taxon>
        <taxon>Lepidoptera</taxon>
        <taxon>Glossata</taxon>
        <taxon>Ditrysia</taxon>
        <taxon>Noctuoidea</taxon>
        <taxon>Noctuidae</taxon>
        <taxon>Amphipyrinae</taxon>
        <taxon>Spodoptera</taxon>
    </lineage>
</organism>
<keyword evidence="1" id="KW-1133">Transmembrane helix</keyword>
<name>A0A2H1VSH5_SPOFR</name>
<keyword evidence="1" id="KW-0812">Transmembrane</keyword>
<evidence type="ECO:0000256" key="1">
    <source>
        <dbReference type="SAM" id="Phobius"/>
    </source>
</evidence>